<protein>
    <recommendedName>
        <fullName evidence="1">Methyltransferase type 11 domain-containing protein</fullName>
    </recommendedName>
</protein>
<dbReference type="VEuPathDB" id="VectorBase:RSAN_056051"/>
<dbReference type="SUPFAM" id="SSF53335">
    <property type="entry name" value="S-adenosyl-L-methionine-dependent methyltransferases"/>
    <property type="match status" value="1"/>
</dbReference>
<dbReference type="OrthoDB" id="8300214at2759"/>
<dbReference type="EMBL" id="JABSTV010000346">
    <property type="protein sequence ID" value="KAH7986613.1"/>
    <property type="molecule type" value="Genomic_DNA"/>
</dbReference>
<reference evidence="2" key="1">
    <citation type="journal article" date="2020" name="Cell">
        <title>Large-Scale Comparative Analyses of Tick Genomes Elucidate Their Genetic Diversity and Vector Capacities.</title>
        <authorList>
            <consortium name="Tick Genome and Microbiome Consortium (TIGMIC)"/>
            <person name="Jia N."/>
            <person name="Wang J."/>
            <person name="Shi W."/>
            <person name="Du L."/>
            <person name="Sun Y."/>
            <person name="Zhan W."/>
            <person name="Jiang J.F."/>
            <person name="Wang Q."/>
            <person name="Zhang B."/>
            <person name="Ji P."/>
            <person name="Bell-Sakyi L."/>
            <person name="Cui X.M."/>
            <person name="Yuan T.T."/>
            <person name="Jiang B.G."/>
            <person name="Yang W.F."/>
            <person name="Lam T.T."/>
            <person name="Chang Q.C."/>
            <person name="Ding S.J."/>
            <person name="Wang X.J."/>
            <person name="Zhu J.G."/>
            <person name="Ruan X.D."/>
            <person name="Zhao L."/>
            <person name="Wei J.T."/>
            <person name="Ye R.Z."/>
            <person name="Que T.C."/>
            <person name="Du C.H."/>
            <person name="Zhou Y.H."/>
            <person name="Cheng J.X."/>
            <person name="Dai P.F."/>
            <person name="Guo W.B."/>
            <person name="Han X.H."/>
            <person name="Huang E.J."/>
            <person name="Li L.F."/>
            <person name="Wei W."/>
            <person name="Gao Y.C."/>
            <person name="Liu J.Z."/>
            <person name="Shao H.Z."/>
            <person name="Wang X."/>
            <person name="Wang C.C."/>
            <person name="Yang T.C."/>
            <person name="Huo Q.B."/>
            <person name="Li W."/>
            <person name="Chen H.Y."/>
            <person name="Chen S.E."/>
            <person name="Zhou L.G."/>
            <person name="Ni X.B."/>
            <person name="Tian J.H."/>
            <person name="Sheng Y."/>
            <person name="Liu T."/>
            <person name="Pan Y.S."/>
            <person name="Xia L.Y."/>
            <person name="Li J."/>
            <person name="Zhao F."/>
            <person name="Cao W.C."/>
        </authorList>
    </citation>
    <scope>NUCLEOTIDE SEQUENCE</scope>
    <source>
        <strain evidence="2">Rsan-2018</strain>
    </source>
</reference>
<proteinExistence type="predicted"/>
<feature type="domain" description="Methyltransferase type 11" evidence="1">
    <location>
        <begin position="59"/>
        <end position="162"/>
    </location>
</feature>
<dbReference type="EMBL" id="JABSTV010001248">
    <property type="protein sequence ID" value="KAH7969193.1"/>
    <property type="molecule type" value="Genomic_DNA"/>
</dbReference>
<dbReference type="Pfam" id="PF08241">
    <property type="entry name" value="Methyltransf_11"/>
    <property type="match status" value="1"/>
</dbReference>
<sequence length="296" mass="33530">MASVHPETVHKPFTQTGTPMVYDEAHRGMVESTVQLLETWQKSFFTHSEENDASDHQYLEIGCGPGNIARNHLLPLCPPSLKRLVGTDISEAMVNYARTAHAHPKVDYRVLDVTADEDVSRFIAEEGRFQRVYSFLVLHCIHDKAAALKNIERLMTPGGECLVIYNPYLKWGEFQRALLESDSWEKYHGVVWRAMPVFHESNDPVSLRKSFFDLVELTGLVPLTCELVRINVKSANVDDLARLFATANPIYPLLTEEEKPMLLDFAKNFLLEGGCSSFSPTGSTQELRFVFHGYKP</sequence>
<dbReference type="PANTHER" id="PTHR43464">
    <property type="entry name" value="METHYLTRANSFERASE"/>
    <property type="match status" value="1"/>
</dbReference>
<comment type="caution">
    <text evidence="2">The sequence shown here is derived from an EMBL/GenBank/DDBJ whole genome shotgun (WGS) entry which is preliminary data.</text>
</comment>
<dbReference type="AlphaFoldDB" id="A0A9D4T454"/>
<dbReference type="GO" id="GO:0010420">
    <property type="term" value="F:polyprenyldihydroxybenzoate methyltransferase activity"/>
    <property type="evidence" value="ECO:0007669"/>
    <property type="project" value="TreeGrafter"/>
</dbReference>
<evidence type="ECO:0000313" key="3">
    <source>
        <dbReference type="EMBL" id="KAH7986613.1"/>
    </source>
</evidence>
<organism evidence="2 4">
    <name type="scientific">Rhipicephalus sanguineus</name>
    <name type="common">Brown dog tick</name>
    <name type="synonym">Ixodes sanguineus</name>
    <dbReference type="NCBI Taxonomy" id="34632"/>
    <lineage>
        <taxon>Eukaryota</taxon>
        <taxon>Metazoa</taxon>
        <taxon>Ecdysozoa</taxon>
        <taxon>Arthropoda</taxon>
        <taxon>Chelicerata</taxon>
        <taxon>Arachnida</taxon>
        <taxon>Acari</taxon>
        <taxon>Parasitiformes</taxon>
        <taxon>Ixodida</taxon>
        <taxon>Ixodoidea</taxon>
        <taxon>Ixodidae</taxon>
        <taxon>Rhipicephalinae</taxon>
        <taxon>Rhipicephalus</taxon>
        <taxon>Rhipicephalus</taxon>
    </lineage>
</organism>
<gene>
    <name evidence="2" type="ORF">HPB52_015772</name>
    <name evidence="3" type="ORF">HPB52_024836</name>
</gene>
<dbReference type="InterPro" id="IPR013216">
    <property type="entry name" value="Methyltransf_11"/>
</dbReference>
<keyword evidence="4" id="KW-1185">Reference proteome</keyword>
<dbReference type="PANTHER" id="PTHR43464:SF23">
    <property type="entry name" value="JUVENILE HORMONE ACID O-METHYLTRANSFERASE"/>
    <property type="match status" value="1"/>
</dbReference>
<dbReference type="InterPro" id="IPR029063">
    <property type="entry name" value="SAM-dependent_MTases_sf"/>
</dbReference>
<dbReference type="CDD" id="cd02440">
    <property type="entry name" value="AdoMet_MTases"/>
    <property type="match status" value="1"/>
</dbReference>
<dbReference type="Gene3D" id="3.40.50.150">
    <property type="entry name" value="Vaccinia Virus protein VP39"/>
    <property type="match status" value="1"/>
</dbReference>
<evidence type="ECO:0000313" key="4">
    <source>
        <dbReference type="Proteomes" id="UP000821837"/>
    </source>
</evidence>
<name>A0A9D4T454_RHISA</name>
<evidence type="ECO:0000259" key="1">
    <source>
        <dbReference type="Pfam" id="PF08241"/>
    </source>
</evidence>
<reference evidence="2" key="2">
    <citation type="submission" date="2021-09" db="EMBL/GenBank/DDBJ databases">
        <authorList>
            <person name="Jia N."/>
            <person name="Wang J."/>
            <person name="Shi W."/>
            <person name="Du L."/>
            <person name="Sun Y."/>
            <person name="Zhan W."/>
            <person name="Jiang J."/>
            <person name="Wang Q."/>
            <person name="Zhang B."/>
            <person name="Ji P."/>
            <person name="Sakyi L.B."/>
            <person name="Cui X."/>
            <person name="Yuan T."/>
            <person name="Jiang B."/>
            <person name="Yang W."/>
            <person name="Lam T.T.-Y."/>
            <person name="Chang Q."/>
            <person name="Ding S."/>
            <person name="Wang X."/>
            <person name="Zhu J."/>
            <person name="Ruan X."/>
            <person name="Zhao L."/>
            <person name="Wei J."/>
            <person name="Que T."/>
            <person name="Du C."/>
            <person name="Cheng J."/>
            <person name="Dai P."/>
            <person name="Han X."/>
            <person name="Huang E."/>
            <person name="Gao Y."/>
            <person name="Liu J."/>
            <person name="Shao H."/>
            <person name="Ye R."/>
            <person name="Li L."/>
            <person name="Wei W."/>
            <person name="Wang X."/>
            <person name="Wang C."/>
            <person name="Huo Q."/>
            <person name="Li W."/>
            <person name="Guo W."/>
            <person name="Chen H."/>
            <person name="Chen S."/>
            <person name="Zhou L."/>
            <person name="Zhou L."/>
            <person name="Ni X."/>
            <person name="Tian J."/>
            <person name="Zhou Y."/>
            <person name="Sheng Y."/>
            <person name="Liu T."/>
            <person name="Pan Y."/>
            <person name="Xia L."/>
            <person name="Li J."/>
            <person name="Zhao F."/>
            <person name="Cao W."/>
        </authorList>
    </citation>
    <scope>NUCLEOTIDE SEQUENCE</scope>
    <source>
        <strain evidence="2">Rsan-2018</strain>
        <tissue evidence="2">Larvae</tissue>
    </source>
</reference>
<dbReference type="Proteomes" id="UP000821837">
    <property type="component" value="Unassembled WGS sequence"/>
</dbReference>
<accession>A0A9D4T454</accession>
<dbReference type="VEuPathDB" id="VectorBase:RSAN_041775"/>
<evidence type="ECO:0000313" key="2">
    <source>
        <dbReference type="EMBL" id="KAH7969193.1"/>
    </source>
</evidence>